<evidence type="ECO:0000313" key="4">
    <source>
        <dbReference type="Proteomes" id="UP000183794"/>
    </source>
</evidence>
<dbReference type="EMBL" id="FPLD01000121">
    <property type="protein sequence ID" value="SGZ15688.1"/>
    <property type="molecule type" value="Genomic_DNA"/>
</dbReference>
<keyword evidence="3" id="KW-1185">Reference proteome</keyword>
<accession>A0A1L0E9Y5</accession>
<dbReference type="EMBL" id="FPLJ01000102">
    <property type="protein sequence ID" value="SGZ00904.1"/>
    <property type="molecule type" value="Genomic_DNA"/>
</dbReference>
<protein>
    <submittedName>
        <fullName evidence="2">Uncharacterized protein</fullName>
    </submittedName>
</protein>
<dbReference type="Proteomes" id="UP000182660">
    <property type="component" value="Unassembled WGS sequence"/>
</dbReference>
<organism evidence="2 4">
    <name type="scientific">Moritella viscosa</name>
    <dbReference type="NCBI Taxonomy" id="80854"/>
    <lineage>
        <taxon>Bacteria</taxon>
        <taxon>Pseudomonadati</taxon>
        <taxon>Pseudomonadota</taxon>
        <taxon>Gammaproteobacteria</taxon>
        <taxon>Alteromonadales</taxon>
        <taxon>Moritellaceae</taxon>
        <taxon>Moritella</taxon>
    </lineage>
</organism>
<evidence type="ECO:0000313" key="2">
    <source>
        <dbReference type="EMBL" id="SGZ15688.1"/>
    </source>
</evidence>
<dbReference type="AlphaFoldDB" id="A0A1L0E9Y5"/>
<evidence type="ECO:0000313" key="1">
    <source>
        <dbReference type="EMBL" id="SGZ00904.1"/>
    </source>
</evidence>
<evidence type="ECO:0000313" key="3">
    <source>
        <dbReference type="Proteomes" id="UP000182660"/>
    </source>
</evidence>
<gene>
    <name evidence="1" type="ORF">MT2528_4125</name>
    <name evidence="2" type="ORF">NVI5450_4213</name>
</gene>
<name>A0A1L0E9Y5_9GAMM</name>
<reference evidence="2 4" key="1">
    <citation type="submission" date="2016-11" db="EMBL/GenBank/DDBJ databases">
        <authorList>
            <person name="Jaros S."/>
            <person name="Januszkiewicz K."/>
            <person name="Wedrychowicz H."/>
        </authorList>
    </citation>
    <scope>NUCLEOTIDE SEQUENCE [LARGE SCALE GENOMIC DNA]</scope>
    <source>
        <strain evidence="2">NVI 5450</strain>
    </source>
</reference>
<sequence length="49" mass="5755">MIIILQEIEPIILTEWSTRCKKKDKFNRVMVGSGQIISNPTVTFRFMQI</sequence>
<proteinExistence type="predicted"/>
<reference evidence="1 3" key="2">
    <citation type="submission" date="2016-11" db="EMBL/GenBank/DDBJ databases">
        <authorList>
            <person name="Klemetsen T."/>
        </authorList>
    </citation>
    <scope>NUCLEOTIDE SEQUENCE [LARGE SCALE GENOMIC DNA]</scope>
    <source>
        <strain evidence="1">MT 2528</strain>
    </source>
</reference>
<dbReference type="Proteomes" id="UP000183794">
    <property type="component" value="Unassembled WGS sequence"/>
</dbReference>